<evidence type="ECO:0000256" key="14">
    <source>
        <dbReference type="ARBA" id="ARBA00022777"/>
    </source>
</evidence>
<dbReference type="Gene3D" id="1.10.510.10">
    <property type="entry name" value="Transferase(Phosphotransferase) domain 1"/>
    <property type="match status" value="1"/>
</dbReference>
<evidence type="ECO:0000259" key="24">
    <source>
        <dbReference type="PROSITE" id="PS50011"/>
    </source>
</evidence>
<dbReference type="GO" id="GO:0005524">
    <property type="term" value="F:ATP binding"/>
    <property type="evidence" value="ECO:0007669"/>
    <property type="project" value="UniProtKB-UniRule"/>
</dbReference>
<feature type="domain" description="Protein kinase" evidence="24">
    <location>
        <begin position="694"/>
        <end position="989"/>
    </location>
</feature>
<dbReference type="InterPro" id="IPR013210">
    <property type="entry name" value="LRR_N_plant-typ"/>
</dbReference>
<name>A0A445LRN9_GLYSO</name>
<keyword evidence="9" id="KW-0808">Transferase</keyword>
<evidence type="ECO:0000256" key="10">
    <source>
        <dbReference type="ARBA" id="ARBA00022692"/>
    </source>
</evidence>
<evidence type="ECO:0000256" key="4">
    <source>
        <dbReference type="ARBA" id="ARBA00012513"/>
    </source>
</evidence>
<evidence type="ECO:0000256" key="16">
    <source>
        <dbReference type="ARBA" id="ARBA00022989"/>
    </source>
</evidence>
<dbReference type="SMART" id="SM00369">
    <property type="entry name" value="LRR_TYP"/>
    <property type="match status" value="7"/>
</dbReference>
<dbReference type="InterPro" id="IPR051716">
    <property type="entry name" value="Plant_RL_S/T_kinase"/>
</dbReference>
<keyword evidence="17 23" id="KW-0472">Membrane</keyword>
<dbReference type="FunFam" id="3.80.10.10:FF:000129">
    <property type="entry name" value="Leucine-rich repeat receptor-like kinase"/>
    <property type="match status" value="1"/>
</dbReference>
<dbReference type="Pfam" id="PF08263">
    <property type="entry name" value="LRRNT_2"/>
    <property type="match status" value="1"/>
</dbReference>
<dbReference type="InterPro" id="IPR008271">
    <property type="entry name" value="Ser/Thr_kinase_AS"/>
</dbReference>
<protein>
    <recommendedName>
        <fullName evidence="4">non-specific serine/threonine protein kinase</fullName>
        <ecNumber evidence="4">2.7.11.1</ecNumber>
    </recommendedName>
</protein>
<evidence type="ECO:0000256" key="22">
    <source>
        <dbReference type="PROSITE-ProRule" id="PRU10141"/>
    </source>
</evidence>
<dbReference type="EC" id="2.7.11.1" evidence="4"/>
<evidence type="ECO:0000256" key="19">
    <source>
        <dbReference type="ARBA" id="ARBA00023180"/>
    </source>
</evidence>
<dbReference type="SMART" id="SM00220">
    <property type="entry name" value="S_TKc"/>
    <property type="match status" value="1"/>
</dbReference>
<keyword evidence="10 23" id="KW-0812">Transmembrane</keyword>
<dbReference type="EMBL" id="QZWG01000002">
    <property type="protein sequence ID" value="RZC25953.1"/>
    <property type="molecule type" value="Genomic_DNA"/>
</dbReference>
<dbReference type="PANTHER" id="PTHR48053">
    <property type="entry name" value="LEUCINE RICH REPEAT FAMILY PROTEIN, EXPRESSED"/>
    <property type="match status" value="1"/>
</dbReference>
<dbReference type="Gene3D" id="3.30.200.20">
    <property type="entry name" value="Phosphorylase Kinase, domain 1"/>
    <property type="match status" value="1"/>
</dbReference>
<dbReference type="SUPFAM" id="SSF52047">
    <property type="entry name" value="RNI-like"/>
    <property type="match status" value="1"/>
</dbReference>
<evidence type="ECO:0000256" key="23">
    <source>
        <dbReference type="SAM" id="Phobius"/>
    </source>
</evidence>
<dbReference type="PROSITE" id="PS51450">
    <property type="entry name" value="LRR"/>
    <property type="match status" value="1"/>
</dbReference>
<dbReference type="PROSITE" id="PS00107">
    <property type="entry name" value="PROTEIN_KINASE_ATP"/>
    <property type="match status" value="1"/>
</dbReference>
<dbReference type="GO" id="GO:0004674">
    <property type="term" value="F:protein serine/threonine kinase activity"/>
    <property type="evidence" value="ECO:0007669"/>
    <property type="project" value="UniProtKB-KW"/>
</dbReference>
<dbReference type="SUPFAM" id="SSF52058">
    <property type="entry name" value="L domain-like"/>
    <property type="match status" value="1"/>
</dbReference>
<feature type="binding site" evidence="22">
    <location>
        <position position="722"/>
    </location>
    <ligand>
        <name>ATP</name>
        <dbReference type="ChEBI" id="CHEBI:30616"/>
    </ligand>
</feature>
<keyword evidence="26" id="KW-1185">Reference proteome</keyword>
<evidence type="ECO:0000256" key="13">
    <source>
        <dbReference type="ARBA" id="ARBA00022741"/>
    </source>
</evidence>
<evidence type="ECO:0000256" key="1">
    <source>
        <dbReference type="ARBA" id="ARBA00004162"/>
    </source>
</evidence>
<keyword evidence="6" id="KW-0723">Serine/threonine-protein kinase</keyword>
<dbReference type="InterPro" id="IPR001245">
    <property type="entry name" value="Ser-Thr/Tyr_kinase_cat_dom"/>
</dbReference>
<reference evidence="25 26" key="1">
    <citation type="submission" date="2018-09" db="EMBL/GenBank/DDBJ databases">
        <title>A high-quality reference genome of wild soybean provides a powerful tool to mine soybean genomes.</title>
        <authorList>
            <person name="Xie M."/>
            <person name="Chung C.Y.L."/>
            <person name="Li M.-W."/>
            <person name="Wong F.-L."/>
            <person name="Chan T.-F."/>
            <person name="Lam H.-M."/>
        </authorList>
    </citation>
    <scope>NUCLEOTIDE SEQUENCE [LARGE SCALE GENOMIC DNA]</scope>
    <source>
        <strain evidence="26">cv. W05</strain>
        <tissue evidence="25">Hypocotyl of etiolated seedlings</tissue>
    </source>
</reference>
<comment type="caution">
    <text evidence="25">The sequence shown here is derived from an EMBL/GenBank/DDBJ whole genome shotgun (WGS) entry which is preliminary data.</text>
</comment>
<evidence type="ECO:0000256" key="17">
    <source>
        <dbReference type="ARBA" id="ARBA00023136"/>
    </source>
</evidence>
<evidence type="ECO:0000256" key="18">
    <source>
        <dbReference type="ARBA" id="ARBA00023170"/>
    </source>
</evidence>
<comment type="catalytic activity">
    <reaction evidence="21">
        <text>L-seryl-[protein] + ATP = O-phospho-L-seryl-[protein] + ADP + H(+)</text>
        <dbReference type="Rhea" id="RHEA:17989"/>
        <dbReference type="Rhea" id="RHEA-COMP:9863"/>
        <dbReference type="Rhea" id="RHEA-COMP:11604"/>
        <dbReference type="ChEBI" id="CHEBI:15378"/>
        <dbReference type="ChEBI" id="CHEBI:29999"/>
        <dbReference type="ChEBI" id="CHEBI:30616"/>
        <dbReference type="ChEBI" id="CHEBI:83421"/>
        <dbReference type="ChEBI" id="CHEBI:456216"/>
        <dbReference type="EC" id="2.7.11.1"/>
    </reaction>
</comment>
<dbReference type="GO" id="GO:0005886">
    <property type="term" value="C:plasma membrane"/>
    <property type="evidence" value="ECO:0007669"/>
    <property type="project" value="UniProtKB-SubCell"/>
</dbReference>
<evidence type="ECO:0000256" key="7">
    <source>
        <dbReference type="ARBA" id="ARBA00022553"/>
    </source>
</evidence>
<organism evidence="25 26">
    <name type="scientific">Glycine soja</name>
    <name type="common">Wild soybean</name>
    <dbReference type="NCBI Taxonomy" id="3848"/>
    <lineage>
        <taxon>Eukaryota</taxon>
        <taxon>Viridiplantae</taxon>
        <taxon>Streptophyta</taxon>
        <taxon>Embryophyta</taxon>
        <taxon>Tracheophyta</taxon>
        <taxon>Spermatophyta</taxon>
        <taxon>Magnoliopsida</taxon>
        <taxon>eudicotyledons</taxon>
        <taxon>Gunneridae</taxon>
        <taxon>Pentapetalae</taxon>
        <taxon>rosids</taxon>
        <taxon>fabids</taxon>
        <taxon>Fabales</taxon>
        <taxon>Fabaceae</taxon>
        <taxon>Papilionoideae</taxon>
        <taxon>50 kb inversion clade</taxon>
        <taxon>NPAAA clade</taxon>
        <taxon>indigoferoid/millettioid clade</taxon>
        <taxon>Phaseoleae</taxon>
        <taxon>Glycine</taxon>
        <taxon>Glycine subgen. Soja</taxon>
    </lineage>
</organism>
<feature type="transmembrane region" description="Helical" evidence="23">
    <location>
        <begin position="622"/>
        <end position="644"/>
    </location>
</feature>
<evidence type="ECO:0000256" key="9">
    <source>
        <dbReference type="ARBA" id="ARBA00022679"/>
    </source>
</evidence>
<comment type="subcellular location">
    <subcellularLocation>
        <location evidence="1">Cell membrane</location>
        <topology evidence="1">Single-pass membrane protein</topology>
    </subcellularLocation>
    <subcellularLocation>
        <location evidence="2">Membrane</location>
        <topology evidence="2">Single-pass type I membrane protein</topology>
    </subcellularLocation>
</comment>
<evidence type="ECO:0000256" key="21">
    <source>
        <dbReference type="ARBA" id="ARBA00048679"/>
    </source>
</evidence>
<comment type="similarity">
    <text evidence="3">Belongs to the protein kinase superfamily. Ser/Thr protein kinase family.</text>
</comment>
<dbReference type="InterPro" id="IPR000719">
    <property type="entry name" value="Prot_kinase_dom"/>
</dbReference>
<evidence type="ECO:0000256" key="12">
    <source>
        <dbReference type="ARBA" id="ARBA00022737"/>
    </source>
</evidence>
<dbReference type="FunFam" id="3.80.10.10:FF:000041">
    <property type="entry name" value="LRR receptor-like serine/threonine-protein kinase ERECTA"/>
    <property type="match status" value="2"/>
</dbReference>
<dbReference type="InterPro" id="IPR001611">
    <property type="entry name" value="Leu-rich_rpt"/>
</dbReference>
<evidence type="ECO:0000256" key="6">
    <source>
        <dbReference type="ARBA" id="ARBA00022527"/>
    </source>
</evidence>
<keyword evidence="5" id="KW-1003">Cell membrane</keyword>
<keyword evidence="13 22" id="KW-0547">Nucleotide-binding</keyword>
<dbReference type="FunFam" id="3.80.10.10:FF:000095">
    <property type="entry name" value="LRR receptor-like serine/threonine-protein kinase GSO1"/>
    <property type="match status" value="1"/>
</dbReference>
<keyword evidence="15 22" id="KW-0067">ATP-binding</keyword>
<evidence type="ECO:0000313" key="26">
    <source>
        <dbReference type="Proteomes" id="UP000289340"/>
    </source>
</evidence>
<keyword evidence="11" id="KW-0732">Signal</keyword>
<evidence type="ECO:0000313" key="25">
    <source>
        <dbReference type="EMBL" id="RZC25953.1"/>
    </source>
</evidence>
<dbReference type="InterPro" id="IPR003591">
    <property type="entry name" value="Leu-rich_rpt_typical-subtyp"/>
</dbReference>
<keyword evidence="18 25" id="KW-0675">Receptor</keyword>
<dbReference type="Proteomes" id="UP000289340">
    <property type="component" value="Chromosome 2"/>
</dbReference>
<evidence type="ECO:0000256" key="15">
    <source>
        <dbReference type="ARBA" id="ARBA00022840"/>
    </source>
</evidence>
<keyword evidence="19" id="KW-0325">Glycoprotein</keyword>
<dbReference type="InterPro" id="IPR032675">
    <property type="entry name" value="LRR_dom_sf"/>
</dbReference>
<evidence type="ECO:0000256" key="20">
    <source>
        <dbReference type="ARBA" id="ARBA00047899"/>
    </source>
</evidence>
<comment type="catalytic activity">
    <reaction evidence="20">
        <text>L-threonyl-[protein] + ATP = O-phospho-L-threonyl-[protein] + ADP + H(+)</text>
        <dbReference type="Rhea" id="RHEA:46608"/>
        <dbReference type="Rhea" id="RHEA-COMP:11060"/>
        <dbReference type="Rhea" id="RHEA-COMP:11605"/>
        <dbReference type="ChEBI" id="CHEBI:15378"/>
        <dbReference type="ChEBI" id="CHEBI:30013"/>
        <dbReference type="ChEBI" id="CHEBI:30616"/>
        <dbReference type="ChEBI" id="CHEBI:61977"/>
        <dbReference type="ChEBI" id="CHEBI:456216"/>
        <dbReference type="EC" id="2.7.11.1"/>
    </reaction>
</comment>
<keyword evidence="7" id="KW-0597">Phosphoprotein</keyword>
<dbReference type="CDD" id="cd14066">
    <property type="entry name" value="STKc_IRAK"/>
    <property type="match status" value="1"/>
</dbReference>
<dbReference type="PROSITE" id="PS00108">
    <property type="entry name" value="PROTEIN_KINASE_ST"/>
    <property type="match status" value="1"/>
</dbReference>
<dbReference type="PROSITE" id="PS50011">
    <property type="entry name" value="PROTEIN_KINASE_DOM"/>
    <property type="match status" value="1"/>
</dbReference>
<evidence type="ECO:0000256" key="5">
    <source>
        <dbReference type="ARBA" id="ARBA00022475"/>
    </source>
</evidence>
<keyword evidence="16 23" id="KW-1133">Transmembrane helix</keyword>
<sequence length="997" mass="110500">MSELSSENSNKKSENALSDEESCIKQTSIIFRSIVLLFFFLGTVQSRVLHGKENAGIVNGKNSLISFMSGIVSDPQNALKSWKSPGVHVCDWSGVRCNNASDMIIELDLSGGSLGGTISPALANISSLQILDLSGNYFVGHIPKELGYLVQLGQLSLSGNFLQGHIPSEFGSLHNLYYLNLGSNHLEGEIPPSLFCNGTSLSYVDLSNNSLGGEIPLNKECILKDLRFLLLWSNKLVGQVPLALAYSTKLKWLDLELNMLSGELPFKIVSNWPQLQFLYLSYNNFTSHDGNTNLEPFFASLVNLSHFQELELAGNNLGGKLPHNIGDLPTSLQQLHLEKNLIYGSIPPQIGNLVNLTFLKLSSNLLNGSIPPSLGHMNRLERIYLSNNSLSGDIPSILGDIKHLGLLDLSRNKLSGPIPDSFANLSQLRRLLLYDNQLSGTIPLSLGKCVNLEILDLSHNKITGLIPAEVAALDSLKLYLNLSNNNLHGSLPLELSKMDMVLAIDVSMNNLSGSVPPQLESCTALEYLNLSGNSFEGPLPYSLGKLLYIRALDVSSNQLTGKIPESMQLSSSLKELNFSFNKFSGRVSHKGAFSNLTIDSFLGNDGLCGRFKGMQHCHKKRGYHLVFLLIPVLLFGTPLLCMLFRYSMVTIKSKVRNRIAVVRRGDLEDVEEGTEDHKYPRISYKQLREATGGFSASSLIGSGRFGQVYEGMLQDNTRVAVKVLDTTHGEISRSFRREYQILKKIRHRNLIRIITICCRPEFNALVFPLMPNGSLEKYLYPSQRLDVVQLVRICSDVAEGMSYLHHYSPVKVVHCDLKPSNILLDEDMTALVTDFGISRLVQSDENTSINESASFSSTHGLLCGSVGYIAPEYGMGKHASTEGDVYSFGVLVLEMVSGRRPTDVLSHEGSSLCEWIKKQYTHQHQLENFVEQALQRFSPCGVPNHRNKIWKDVILELIELGLVCTQYNPSTRPSMHDIAQEMERLKDYLTKSNLPPH</sequence>
<dbReference type="Gene3D" id="3.80.10.10">
    <property type="entry name" value="Ribonuclease Inhibitor"/>
    <property type="match status" value="2"/>
</dbReference>
<gene>
    <name evidence="25" type="ORF">D0Y65_004578</name>
</gene>
<accession>A0A445LRN9</accession>
<dbReference type="Pfam" id="PF07714">
    <property type="entry name" value="PK_Tyr_Ser-Thr"/>
    <property type="match status" value="1"/>
</dbReference>
<evidence type="ECO:0000256" key="2">
    <source>
        <dbReference type="ARBA" id="ARBA00004479"/>
    </source>
</evidence>
<dbReference type="PANTHER" id="PTHR48053:SF151">
    <property type="entry name" value="OS02G0216000 PROTEIN"/>
    <property type="match status" value="1"/>
</dbReference>
<evidence type="ECO:0000256" key="8">
    <source>
        <dbReference type="ARBA" id="ARBA00022614"/>
    </source>
</evidence>
<evidence type="ECO:0000256" key="11">
    <source>
        <dbReference type="ARBA" id="ARBA00022729"/>
    </source>
</evidence>
<keyword evidence="12" id="KW-0677">Repeat</keyword>
<keyword evidence="14 25" id="KW-0418">Kinase</keyword>
<dbReference type="Pfam" id="PF13855">
    <property type="entry name" value="LRR_8"/>
    <property type="match status" value="1"/>
</dbReference>
<dbReference type="FunFam" id="1.10.510.10:FF:000358">
    <property type="entry name" value="Putative leucine-rich repeat receptor-like serine/threonine-protein kinase"/>
    <property type="match status" value="1"/>
</dbReference>
<keyword evidence="8" id="KW-0433">Leucine-rich repeat</keyword>
<dbReference type="InterPro" id="IPR017441">
    <property type="entry name" value="Protein_kinase_ATP_BS"/>
</dbReference>
<dbReference type="SUPFAM" id="SSF56112">
    <property type="entry name" value="Protein kinase-like (PK-like)"/>
    <property type="match status" value="1"/>
</dbReference>
<dbReference type="InterPro" id="IPR011009">
    <property type="entry name" value="Kinase-like_dom_sf"/>
</dbReference>
<dbReference type="Pfam" id="PF00560">
    <property type="entry name" value="LRR_1"/>
    <property type="match status" value="9"/>
</dbReference>
<dbReference type="AlphaFoldDB" id="A0A445LRN9"/>
<evidence type="ECO:0000256" key="3">
    <source>
        <dbReference type="ARBA" id="ARBA00008684"/>
    </source>
</evidence>
<proteinExistence type="inferred from homology"/>